<feature type="compositionally biased region" description="Low complexity" evidence="1">
    <location>
        <begin position="13"/>
        <end position="28"/>
    </location>
</feature>
<feature type="region of interest" description="Disordered" evidence="1">
    <location>
        <begin position="60"/>
        <end position="87"/>
    </location>
</feature>
<evidence type="ECO:0000313" key="2">
    <source>
        <dbReference type="EMBL" id="KAG2561891.1"/>
    </source>
</evidence>
<protein>
    <submittedName>
        <fullName evidence="2">Uncharacterized protein</fullName>
    </submittedName>
</protein>
<dbReference type="Proteomes" id="UP000823388">
    <property type="component" value="Chromosome 8K"/>
</dbReference>
<comment type="caution">
    <text evidence="2">The sequence shown here is derived from an EMBL/GenBank/DDBJ whole genome shotgun (WGS) entry which is preliminary data.</text>
</comment>
<evidence type="ECO:0000313" key="3">
    <source>
        <dbReference type="Proteomes" id="UP000823388"/>
    </source>
</evidence>
<organism evidence="2 3">
    <name type="scientific">Panicum virgatum</name>
    <name type="common">Blackwell switchgrass</name>
    <dbReference type="NCBI Taxonomy" id="38727"/>
    <lineage>
        <taxon>Eukaryota</taxon>
        <taxon>Viridiplantae</taxon>
        <taxon>Streptophyta</taxon>
        <taxon>Embryophyta</taxon>
        <taxon>Tracheophyta</taxon>
        <taxon>Spermatophyta</taxon>
        <taxon>Magnoliopsida</taxon>
        <taxon>Liliopsida</taxon>
        <taxon>Poales</taxon>
        <taxon>Poaceae</taxon>
        <taxon>PACMAD clade</taxon>
        <taxon>Panicoideae</taxon>
        <taxon>Panicodae</taxon>
        <taxon>Paniceae</taxon>
        <taxon>Panicinae</taxon>
        <taxon>Panicum</taxon>
        <taxon>Panicum sect. Hiantes</taxon>
    </lineage>
</organism>
<reference evidence="2 3" key="1">
    <citation type="submission" date="2020-05" db="EMBL/GenBank/DDBJ databases">
        <title>WGS assembly of Panicum virgatum.</title>
        <authorList>
            <person name="Lovell J.T."/>
            <person name="Jenkins J."/>
            <person name="Shu S."/>
            <person name="Juenger T.E."/>
            <person name="Schmutz J."/>
        </authorList>
    </citation>
    <scope>NUCLEOTIDE SEQUENCE [LARGE SCALE GENOMIC DNA]</scope>
    <source>
        <strain evidence="3">cv. AP13</strain>
    </source>
</reference>
<feature type="region of interest" description="Disordered" evidence="1">
    <location>
        <begin position="203"/>
        <end position="250"/>
    </location>
</feature>
<sequence length="250" mass="27080">MEADPAPFYPRVAALPPSSSTPLPGLSPLAPPCRSQGQHPVTAAGADVPPVRCVRRAPHPAARGGTAARPVHKGEAIPNPRSASYGGTSMCTSISARRKAHLSKQAHGAFAAHLPHPPVLHPMPQSAPTSAPTAAGDADRDDAYHMLEEMPPSDPMASGGSFTGMLSDDVGIDDISFSMPYEQERYAQKDALTFLYQLQKKLASQDHPTTQHKKMKQGGWRLKQWRSERQPLRSGRQPLRSAKWPLKRKN</sequence>
<feature type="region of interest" description="Disordered" evidence="1">
    <location>
        <begin position="1"/>
        <end position="45"/>
    </location>
</feature>
<keyword evidence="3" id="KW-1185">Reference proteome</keyword>
<dbReference type="AlphaFoldDB" id="A0A8T0PIB0"/>
<proteinExistence type="predicted"/>
<dbReference type="EMBL" id="CM029051">
    <property type="protein sequence ID" value="KAG2561891.1"/>
    <property type="molecule type" value="Genomic_DNA"/>
</dbReference>
<feature type="compositionally biased region" description="Low complexity" evidence="1">
    <location>
        <begin position="122"/>
        <end position="136"/>
    </location>
</feature>
<evidence type="ECO:0000256" key="1">
    <source>
        <dbReference type="SAM" id="MobiDB-lite"/>
    </source>
</evidence>
<name>A0A8T0PIB0_PANVG</name>
<accession>A0A8T0PIB0</accession>
<feature type="region of interest" description="Disordered" evidence="1">
    <location>
        <begin position="114"/>
        <end position="137"/>
    </location>
</feature>
<gene>
    <name evidence="2" type="ORF">PVAP13_8KG216513</name>
</gene>